<feature type="transmembrane region" description="Helical" evidence="7">
    <location>
        <begin position="88"/>
        <end position="109"/>
    </location>
</feature>
<evidence type="ECO:0000256" key="4">
    <source>
        <dbReference type="ARBA" id="ARBA00022989"/>
    </source>
</evidence>
<dbReference type="Gene3D" id="1.10.3470.10">
    <property type="entry name" value="ABC transporter involved in vitamin B12 uptake, BtuC"/>
    <property type="match status" value="1"/>
</dbReference>
<dbReference type="SUPFAM" id="SSF81345">
    <property type="entry name" value="ABC transporter involved in vitamin B12 uptake, BtuC"/>
    <property type="match status" value="1"/>
</dbReference>
<dbReference type="AlphaFoldDB" id="K1M3X2"/>
<evidence type="ECO:0000256" key="2">
    <source>
        <dbReference type="ARBA" id="ARBA00008034"/>
    </source>
</evidence>
<dbReference type="eggNOG" id="COG1108">
    <property type="taxonomic scope" value="Bacteria"/>
</dbReference>
<dbReference type="Proteomes" id="UP000005147">
    <property type="component" value="Unassembled WGS sequence"/>
</dbReference>
<dbReference type="InterPro" id="IPR001626">
    <property type="entry name" value="ABC_TroCD"/>
</dbReference>
<dbReference type="InterPro" id="IPR037294">
    <property type="entry name" value="ABC_BtuC-like"/>
</dbReference>
<evidence type="ECO:0000256" key="5">
    <source>
        <dbReference type="ARBA" id="ARBA00023136"/>
    </source>
</evidence>
<comment type="caution">
    <text evidence="8">The sequence shown here is derived from an EMBL/GenBank/DDBJ whole genome shotgun (WGS) entry which is preliminary data.</text>
</comment>
<dbReference type="GO" id="GO:0010043">
    <property type="term" value="P:response to zinc ion"/>
    <property type="evidence" value="ECO:0007669"/>
    <property type="project" value="TreeGrafter"/>
</dbReference>
<feature type="transmembrane region" description="Helical" evidence="7">
    <location>
        <begin position="243"/>
        <end position="260"/>
    </location>
</feature>
<evidence type="ECO:0000313" key="9">
    <source>
        <dbReference type="Proteomes" id="UP000005147"/>
    </source>
</evidence>
<evidence type="ECO:0008006" key="10">
    <source>
        <dbReference type="Google" id="ProtNLM"/>
    </source>
</evidence>
<dbReference type="HOGENOM" id="CLU_028808_3_1_9"/>
<feature type="transmembrane region" description="Helical" evidence="7">
    <location>
        <begin position="213"/>
        <end position="237"/>
    </location>
</feature>
<proteinExistence type="inferred from homology"/>
<evidence type="ECO:0000313" key="8">
    <source>
        <dbReference type="EMBL" id="EKB58967.1"/>
    </source>
</evidence>
<keyword evidence="9" id="KW-1185">Reference proteome</keyword>
<keyword evidence="5 7" id="KW-0472">Membrane</keyword>
<dbReference type="EMBL" id="AGZE01000001">
    <property type="protein sequence ID" value="EKB58967.1"/>
    <property type="molecule type" value="Genomic_DNA"/>
</dbReference>
<feature type="transmembrane region" description="Helical" evidence="7">
    <location>
        <begin position="130"/>
        <end position="150"/>
    </location>
</feature>
<feature type="transmembrane region" description="Helical" evidence="7">
    <location>
        <begin position="6"/>
        <end position="30"/>
    </location>
</feature>
<evidence type="ECO:0000256" key="7">
    <source>
        <dbReference type="SAM" id="Phobius"/>
    </source>
</evidence>
<evidence type="ECO:0000256" key="6">
    <source>
        <dbReference type="RuleBase" id="RU003943"/>
    </source>
</evidence>
<dbReference type="GO" id="GO:0043190">
    <property type="term" value="C:ATP-binding cassette (ABC) transporter complex"/>
    <property type="evidence" value="ECO:0007669"/>
    <property type="project" value="InterPro"/>
</dbReference>
<keyword evidence="3 6" id="KW-0812">Transmembrane</keyword>
<comment type="similarity">
    <text evidence="2 6">Belongs to the ABC-3 integral membrane protein family.</text>
</comment>
<feature type="transmembrane region" description="Helical" evidence="7">
    <location>
        <begin position="170"/>
        <end position="201"/>
    </location>
</feature>
<accession>K1M3X2</accession>
<organism evidence="8 9">
    <name type="scientific">Falseniella ignava CCUG 37419</name>
    <dbReference type="NCBI Taxonomy" id="883112"/>
    <lineage>
        <taxon>Bacteria</taxon>
        <taxon>Bacillati</taxon>
        <taxon>Bacillota</taxon>
        <taxon>Bacilli</taxon>
        <taxon>Lactobacillales</taxon>
        <taxon>Aerococcaceae</taxon>
        <taxon>Falseniella</taxon>
    </lineage>
</organism>
<dbReference type="Pfam" id="PF00950">
    <property type="entry name" value="ABC-3"/>
    <property type="match status" value="1"/>
</dbReference>
<keyword evidence="4 7" id="KW-1133">Transmembrane helix</keyword>
<dbReference type="PATRIC" id="fig|883112.3.peg.46"/>
<dbReference type="PANTHER" id="PTHR30477:SF0">
    <property type="entry name" value="METAL TRANSPORT SYSTEM MEMBRANE PROTEIN TM_0125-RELATED"/>
    <property type="match status" value="1"/>
</dbReference>
<name>K1M3X2_9LACT</name>
<dbReference type="STRING" id="883112.HMPREF9707_00045"/>
<evidence type="ECO:0000256" key="1">
    <source>
        <dbReference type="ARBA" id="ARBA00004141"/>
    </source>
</evidence>
<reference evidence="8 9" key="1">
    <citation type="submission" date="2012-07" db="EMBL/GenBank/DDBJ databases">
        <title>The Genome Sequence of Facklamia ignava CCUG 37419.</title>
        <authorList>
            <consortium name="The Broad Institute Genome Sequencing Platform"/>
            <person name="Earl A."/>
            <person name="Ward D."/>
            <person name="Feldgarden M."/>
            <person name="Gevers D."/>
            <person name="Huys G."/>
            <person name="Walker B."/>
            <person name="Young S.K."/>
            <person name="Zeng Q."/>
            <person name="Gargeya S."/>
            <person name="Fitzgerald M."/>
            <person name="Haas B."/>
            <person name="Abouelleil A."/>
            <person name="Alvarado L."/>
            <person name="Arachchi H.M."/>
            <person name="Berlin A.M."/>
            <person name="Chapman S.B."/>
            <person name="Goldberg J."/>
            <person name="Griggs A."/>
            <person name="Gujja S."/>
            <person name="Hansen M."/>
            <person name="Howarth C."/>
            <person name="Imamovic A."/>
            <person name="Larimer J."/>
            <person name="McCowen C."/>
            <person name="Montmayeur A."/>
            <person name="Murphy C."/>
            <person name="Neiman D."/>
            <person name="Pearson M."/>
            <person name="Priest M."/>
            <person name="Roberts A."/>
            <person name="Saif S."/>
            <person name="Shea T."/>
            <person name="Sisk P."/>
            <person name="Sykes S."/>
            <person name="Wortman J."/>
            <person name="Nusbaum C."/>
            <person name="Birren B."/>
        </authorList>
    </citation>
    <scope>NUCLEOTIDE SEQUENCE [LARGE SCALE GENOMIC DNA]</scope>
    <source>
        <strain evidence="8 9">CCUG 37419</strain>
    </source>
</reference>
<comment type="subcellular location">
    <subcellularLocation>
        <location evidence="6">Cell membrane</location>
        <topology evidence="6">Multi-pass membrane protein</topology>
    </subcellularLocation>
    <subcellularLocation>
        <location evidence="1">Membrane</location>
        <topology evidence="1">Multi-pass membrane protein</topology>
    </subcellularLocation>
</comment>
<dbReference type="PANTHER" id="PTHR30477">
    <property type="entry name" value="ABC-TRANSPORTER METAL-BINDING PROTEIN"/>
    <property type="match status" value="1"/>
</dbReference>
<protein>
    <recommendedName>
        <fullName evidence="10">Zinc ABC transporter permease</fullName>
    </recommendedName>
</protein>
<feature type="transmembrane region" description="Helical" evidence="7">
    <location>
        <begin position="42"/>
        <end position="68"/>
    </location>
</feature>
<evidence type="ECO:0000256" key="3">
    <source>
        <dbReference type="ARBA" id="ARBA00022692"/>
    </source>
</evidence>
<keyword evidence="6" id="KW-0813">Transport</keyword>
<sequence>MLQYQFIQRALIAGVALSFITPILGLLLILRRQSLLSDTLSHVSLVGVALGLLLKFNLTVSTIIVVVIASMLLESMRRMYRNFSEVSIAVMMSGGMALALVLLSLSTSASSVQIDKYLFGTILLITQQEVYLLIGLAVIVVILYAIYHRILYVMSFNEDTAHTSGLPVQFISMAISVINGIVISLMMPIVGALLVSALVVIPAATSISISKSFNQAIGIGIVINLIGIIGGIISSFYFDTPPGATITLFFIVIFVVTSLIKNQFTD</sequence>
<dbReference type="GO" id="GO:0055085">
    <property type="term" value="P:transmembrane transport"/>
    <property type="evidence" value="ECO:0007669"/>
    <property type="project" value="InterPro"/>
</dbReference>
<gene>
    <name evidence="8" type="ORF">HMPREF9707_00045</name>
</gene>